<dbReference type="SMART" id="SM00355">
    <property type="entry name" value="ZnF_C2H2"/>
    <property type="match status" value="11"/>
</dbReference>
<dbReference type="PANTHER" id="PTHR24403:SF94">
    <property type="entry name" value="KUMGANG"/>
    <property type="match status" value="1"/>
</dbReference>
<feature type="compositionally biased region" description="Low complexity" evidence="6">
    <location>
        <begin position="648"/>
        <end position="698"/>
    </location>
</feature>
<evidence type="ECO:0000256" key="5">
    <source>
        <dbReference type="PROSITE-ProRule" id="PRU00042"/>
    </source>
</evidence>
<evidence type="ECO:0000256" key="4">
    <source>
        <dbReference type="ARBA" id="ARBA00022833"/>
    </source>
</evidence>
<feature type="compositionally biased region" description="Basic and acidic residues" evidence="6">
    <location>
        <begin position="1053"/>
        <end position="1068"/>
    </location>
</feature>
<keyword evidence="2" id="KW-0677">Repeat</keyword>
<accession>A0A2M4BAS4</accession>
<dbReference type="SUPFAM" id="SSF57667">
    <property type="entry name" value="beta-beta-alpha zinc fingers"/>
    <property type="match status" value="2"/>
</dbReference>
<keyword evidence="3 5" id="KW-0863">Zinc-finger</keyword>
<evidence type="ECO:0000256" key="1">
    <source>
        <dbReference type="ARBA" id="ARBA00022723"/>
    </source>
</evidence>
<proteinExistence type="predicted"/>
<dbReference type="GO" id="GO:0008270">
    <property type="term" value="F:zinc ion binding"/>
    <property type="evidence" value="ECO:0007669"/>
    <property type="project" value="UniProtKB-KW"/>
</dbReference>
<dbReference type="Gene3D" id="3.30.160.60">
    <property type="entry name" value="Classic Zinc Finger"/>
    <property type="match status" value="3"/>
</dbReference>
<feature type="compositionally biased region" description="Basic and acidic residues" evidence="6">
    <location>
        <begin position="217"/>
        <end position="236"/>
    </location>
</feature>
<keyword evidence="1" id="KW-0479">Metal-binding</keyword>
<feature type="region of interest" description="Disordered" evidence="6">
    <location>
        <begin position="373"/>
        <end position="393"/>
    </location>
</feature>
<dbReference type="FunFam" id="3.30.160.60:FF:001268">
    <property type="entry name" value="Uncharacterized protein, isoform C"/>
    <property type="match status" value="1"/>
</dbReference>
<dbReference type="AlphaFoldDB" id="A0A2M4BAS4"/>
<reference evidence="8" key="1">
    <citation type="submission" date="2018-01" db="EMBL/GenBank/DDBJ databases">
        <title>An insight into the sialome of Amazonian anophelines.</title>
        <authorList>
            <person name="Ribeiro J.M."/>
            <person name="Scarpassa V."/>
            <person name="Calvo E."/>
        </authorList>
    </citation>
    <scope>NUCLEOTIDE SEQUENCE</scope>
    <source>
        <tissue evidence="8">Salivary glands</tissue>
    </source>
</reference>
<evidence type="ECO:0000259" key="7">
    <source>
        <dbReference type="PROSITE" id="PS50157"/>
    </source>
</evidence>
<feature type="compositionally biased region" description="Polar residues" evidence="6">
    <location>
        <begin position="121"/>
        <end position="136"/>
    </location>
</feature>
<dbReference type="GO" id="GO:0005634">
    <property type="term" value="C:nucleus"/>
    <property type="evidence" value="ECO:0007669"/>
    <property type="project" value="TreeGrafter"/>
</dbReference>
<feature type="domain" description="C2H2-type" evidence="7">
    <location>
        <begin position="1079"/>
        <end position="1101"/>
    </location>
</feature>
<name>A0A2M4BAS4_9DIPT</name>
<dbReference type="PROSITE" id="PS00028">
    <property type="entry name" value="ZINC_FINGER_C2H2_1"/>
    <property type="match status" value="3"/>
</dbReference>
<protein>
    <recommendedName>
        <fullName evidence="7">C2H2-type domain-containing protein</fullName>
    </recommendedName>
</protein>
<dbReference type="EMBL" id="GGFJ01000979">
    <property type="protein sequence ID" value="MBW50120.1"/>
    <property type="molecule type" value="Transcribed_RNA"/>
</dbReference>
<feature type="region of interest" description="Disordered" evidence="6">
    <location>
        <begin position="208"/>
        <end position="252"/>
    </location>
</feature>
<feature type="compositionally biased region" description="Low complexity" evidence="6">
    <location>
        <begin position="1027"/>
        <end position="1044"/>
    </location>
</feature>
<feature type="region of interest" description="Disordered" evidence="6">
    <location>
        <begin position="1027"/>
        <end position="1073"/>
    </location>
</feature>
<dbReference type="PROSITE" id="PS50157">
    <property type="entry name" value="ZINC_FINGER_C2H2_2"/>
    <property type="match status" value="3"/>
</dbReference>
<organism evidence="8">
    <name type="scientific">Anopheles marajoara</name>
    <dbReference type="NCBI Taxonomy" id="58244"/>
    <lineage>
        <taxon>Eukaryota</taxon>
        <taxon>Metazoa</taxon>
        <taxon>Ecdysozoa</taxon>
        <taxon>Arthropoda</taxon>
        <taxon>Hexapoda</taxon>
        <taxon>Insecta</taxon>
        <taxon>Pterygota</taxon>
        <taxon>Neoptera</taxon>
        <taxon>Endopterygota</taxon>
        <taxon>Diptera</taxon>
        <taxon>Nematocera</taxon>
        <taxon>Culicoidea</taxon>
        <taxon>Culicidae</taxon>
        <taxon>Anophelinae</taxon>
        <taxon>Anopheles</taxon>
    </lineage>
</organism>
<feature type="compositionally biased region" description="Polar residues" evidence="6">
    <location>
        <begin position="373"/>
        <end position="388"/>
    </location>
</feature>
<dbReference type="InterPro" id="IPR050688">
    <property type="entry name" value="Zinc_finger/UBP_domain"/>
</dbReference>
<sequence length="1165" mass="128270">MDVPSMVQRSGDQLIVRRVVSGEQVILSNYIKSEQSPERVVDDVQRATRLPQCRVKRNYACSHCSYCSQNPREYLTHLRDTHGEKIVINECKRCLYASRHYQKLVRHMKMVHGCTLDAAPSSPSADRTELPETTPQRPAVKHEAQKPSKGRRSAYVRQTLRDATLDNSTLFQQLVASGLTDLMQAVGDSWSFGSADNRYVQDALKVEMDSTENSTKPLDEQANKMRKSMEDVDSSPRKRNRPIPNLIPLTASSPVSVRSEKELLKPVPMSTLMPPEPKDQPKPGAVDFPIDLASSRISINLDTHTKCTFCELSYDSTFELANHIATAHKEDLIASLLQKSIDDSKQSVFLQTDTDSASSDMWKTLLESSLCPQESASKGAESESQSARPSVVEDDDVEIMENKSETYCGVETAPGYGEVTNTIPAGQPNPPGVMKKVFKCPHCSFWASTASRFHVHIVGHLNKKPFECSLCSYRSNWRWDITKHIRLKTIRDPSHKNAGVLMNDETGRRNYTKYNKYITLMQITDNSVKDTTGSYSKTLGGNAVSDLITACNIDLQAIANMAGFKLLMQDGSGKQPSEETVDSTGHGTPTTTVEMCDLKCQICDYRGTSKEELMLHLANSHIALGNYSLEDIDNAGENEPVVERGSSKPKNCTTTTTTVSNSGTPTPSTSFSSLSKPTANTSNDSSTNGTLTTSSGAGERPCLTELGDRLGDGDNGSQKVAMPTWRHNAPYRCGHCHQVSNWKHVIQRHCRLKHNGNVFIELTNTEREDGSEIDGQRGGKHGGQTSFYVVDEGSSMSVPPLAPFSMDDPGCSASSLEPIVEINDKDTADLIGLDNILASTMTLPHDGFSLDHGDNDSSQGGMQLQCVSCDFHAESLNQLTEHLQLHIVNGTPGGQAGVDTDGENIEILAQGTVPTCLYYCPKCPARFFHESHIVLHLEHHEPHESQSAEASGVCRICSYRSATEEELEQHSEVHTTQYNKNTTNLQLFLDEHSIYRKPKLAVLLRNGEQVLAVDPTTAAAAVAVAPATNGGRSSAKPSDVASSSRKMKRLKPDHHQTDRTRGNTEEKPPAAATTKPTILLCEYCDNTFDGEVALNAHVRSHFTAVLTPSAVTYYASLNNTLNKENKFELVVSGTQTTMPLRYVYDNGRRKEWSTFSKSESVLLKL</sequence>
<evidence type="ECO:0000313" key="8">
    <source>
        <dbReference type="EMBL" id="MBW50120.1"/>
    </source>
</evidence>
<evidence type="ECO:0000256" key="6">
    <source>
        <dbReference type="SAM" id="MobiDB-lite"/>
    </source>
</evidence>
<keyword evidence="4" id="KW-0862">Zinc</keyword>
<evidence type="ECO:0000256" key="3">
    <source>
        <dbReference type="ARBA" id="ARBA00022771"/>
    </source>
</evidence>
<feature type="region of interest" description="Disordered" evidence="6">
    <location>
        <begin position="638"/>
        <end position="721"/>
    </location>
</feature>
<dbReference type="PANTHER" id="PTHR24403">
    <property type="entry name" value="ZINC FINGER PROTEIN"/>
    <property type="match status" value="1"/>
</dbReference>
<feature type="region of interest" description="Disordered" evidence="6">
    <location>
        <begin position="119"/>
        <end position="154"/>
    </location>
</feature>
<feature type="domain" description="C2H2-type" evidence="7">
    <location>
        <begin position="918"/>
        <end position="945"/>
    </location>
</feature>
<dbReference type="InterPro" id="IPR036236">
    <property type="entry name" value="Znf_C2H2_sf"/>
</dbReference>
<dbReference type="GO" id="GO:0045944">
    <property type="term" value="P:positive regulation of transcription by RNA polymerase II"/>
    <property type="evidence" value="ECO:0007669"/>
    <property type="project" value="TreeGrafter"/>
</dbReference>
<feature type="domain" description="C2H2-type" evidence="7">
    <location>
        <begin position="438"/>
        <end position="465"/>
    </location>
</feature>
<dbReference type="InterPro" id="IPR013087">
    <property type="entry name" value="Znf_C2H2_type"/>
</dbReference>
<evidence type="ECO:0000256" key="2">
    <source>
        <dbReference type="ARBA" id="ARBA00022737"/>
    </source>
</evidence>
<dbReference type="FunFam" id="3.30.160.60:FF:000894">
    <property type="entry name" value="Uncharacterized protein, isoform C"/>
    <property type="match status" value="1"/>
</dbReference>